<keyword evidence="2 6" id="KW-0489">Methyltransferase</keyword>
<keyword evidence="1 6" id="KW-0474">Menaquinone biosynthesis</keyword>
<comment type="catalytic activity">
    <reaction evidence="6">
        <text>a 2-demethylmenaquinol + S-adenosyl-L-methionine = a menaquinol + S-adenosyl-L-homocysteine + H(+)</text>
        <dbReference type="Rhea" id="RHEA:42640"/>
        <dbReference type="Rhea" id="RHEA-COMP:9539"/>
        <dbReference type="Rhea" id="RHEA-COMP:9563"/>
        <dbReference type="ChEBI" id="CHEBI:15378"/>
        <dbReference type="ChEBI" id="CHEBI:18151"/>
        <dbReference type="ChEBI" id="CHEBI:55437"/>
        <dbReference type="ChEBI" id="CHEBI:57856"/>
        <dbReference type="ChEBI" id="CHEBI:59789"/>
        <dbReference type="EC" id="2.1.1.163"/>
    </reaction>
</comment>
<dbReference type="eggNOG" id="COG2226">
    <property type="taxonomic scope" value="Bacteria"/>
</dbReference>
<dbReference type="GO" id="GO:0009234">
    <property type="term" value="P:menaquinone biosynthetic process"/>
    <property type="evidence" value="ECO:0007669"/>
    <property type="project" value="UniProtKB-UniRule"/>
</dbReference>
<evidence type="ECO:0000256" key="5">
    <source>
        <dbReference type="ARBA" id="ARBA00022691"/>
    </source>
</evidence>
<comment type="pathway">
    <text evidence="6">Cofactor biosynthesis; ubiquinone biosynthesis.</text>
</comment>
<dbReference type="CDD" id="cd02440">
    <property type="entry name" value="AdoMet_MTases"/>
    <property type="match status" value="1"/>
</dbReference>
<dbReference type="STRING" id="1265313.HRUBRA_02263"/>
<dbReference type="GO" id="GO:0043770">
    <property type="term" value="F:demethylmenaquinone methyltransferase activity"/>
    <property type="evidence" value="ECO:0007669"/>
    <property type="project" value="UniProtKB-UniRule"/>
</dbReference>
<comment type="similarity">
    <text evidence="6">Belongs to the class I-like SAM-binding methyltransferase superfamily. MenG/UbiE family.</text>
</comment>
<reference evidence="7 8" key="1">
    <citation type="journal article" date="2014" name="Genome Announc.">
        <title>Genome Sequence of Gammaproteobacterial Pseudohaliea rubra Type Strain DSM 19751, Isolated from Coastal Seawater of the Mediterranean Sea.</title>
        <authorList>
            <person name="Spring S."/>
            <person name="Fiebig A."/>
            <person name="Riedel T."/>
            <person name="Goker M."/>
            <person name="Klenk H.P."/>
        </authorList>
    </citation>
    <scope>NUCLEOTIDE SEQUENCE [LARGE SCALE GENOMIC DNA]</scope>
    <source>
        <strain evidence="7 8">DSM 19751</strain>
    </source>
</reference>
<keyword evidence="3 6" id="KW-0808">Transferase</keyword>
<evidence type="ECO:0000256" key="3">
    <source>
        <dbReference type="ARBA" id="ARBA00022679"/>
    </source>
</evidence>
<evidence type="ECO:0000256" key="2">
    <source>
        <dbReference type="ARBA" id="ARBA00022603"/>
    </source>
</evidence>
<dbReference type="FunFam" id="3.40.50.150:FF:000014">
    <property type="entry name" value="Ubiquinone/menaquinone biosynthesis C-methyltransferase UbiE"/>
    <property type="match status" value="1"/>
</dbReference>
<evidence type="ECO:0000256" key="1">
    <source>
        <dbReference type="ARBA" id="ARBA00022428"/>
    </source>
</evidence>
<dbReference type="EMBL" id="AUVB01000067">
    <property type="protein sequence ID" value="KGE03146.1"/>
    <property type="molecule type" value="Genomic_DNA"/>
</dbReference>
<dbReference type="NCBIfam" id="NF001244">
    <property type="entry name" value="PRK00216.1-5"/>
    <property type="match status" value="1"/>
</dbReference>
<dbReference type="UniPathway" id="UPA00079">
    <property type="reaction ID" value="UER00169"/>
</dbReference>
<dbReference type="NCBIfam" id="TIGR01934">
    <property type="entry name" value="MenG_MenH_UbiE"/>
    <property type="match status" value="1"/>
</dbReference>
<comment type="pathway">
    <text evidence="6">Quinol/quinone metabolism; menaquinone biosynthesis; menaquinol from 1,4-dihydroxy-2-naphthoate: step 2/2.</text>
</comment>
<dbReference type="HAMAP" id="MF_01813">
    <property type="entry name" value="MenG_UbiE_methyltr"/>
    <property type="match status" value="1"/>
</dbReference>
<feature type="binding site" evidence="6">
    <location>
        <position position="72"/>
    </location>
    <ligand>
        <name>S-adenosyl-L-methionine</name>
        <dbReference type="ChEBI" id="CHEBI:59789"/>
    </ligand>
</feature>
<dbReference type="NCBIfam" id="NF001240">
    <property type="entry name" value="PRK00216.1-1"/>
    <property type="match status" value="1"/>
</dbReference>
<dbReference type="Gene3D" id="3.40.50.150">
    <property type="entry name" value="Vaccinia Virus protein VP39"/>
    <property type="match status" value="1"/>
</dbReference>
<dbReference type="EC" id="2.1.1.163" evidence="6"/>
<keyword evidence="4 6" id="KW-0831">Ubiquinone biosynthesis</keyword>
<dbReference type="OrthoDB" id="9808140at2"/>
<evidence type="ECO:0000256" key="4">
    <source>
        <dbReference type="ARBA" id="ARBA00022688"/>
    </source>
</evidence>
<gene>
    <name evidence="6" type="primary">ubiE</name>
    <name evidence="7" type="ORF">HRUBRA_02263</name>
</gene>
<dbReference type="PANTHER" id="PTHR43591">
    <property type="entry name" value="METHYLTRANSFERASE"/>
    <property type="match status" value="1"/>
</dbReference>
<feature type="binding site" evidence="6">
    <location>
        <position position="93"/>
    </location>
    <ligand>
        <name>S-adenosyl-L-methionine</name>
        <dbReference type="ChEBI" id="CHEBI:59789"/>
    </ligand>
</feature>
<keyword evidence="5 6" id="KW-0949">S-adenosyl-L-methionine</keyword>
<evidence type="ECO:0000313" key="8">
    <source>
        <dbReference type="Proteomes" id="UP000029640"/>
    </source>
</evidence>
<name>A0A095XU18_9GAMM</name>
<dbReference type="InterPro" id="IPR023576">
    <property type="entry name" value="UbiE/COQ5_MeTrFase_CS"/>
</dbReference>
<evidence type="ECO:0000313" key="7">
    <source>
        <dbReference type="EMBL" id="KGE03146.1"/>
    </source>
</evidence>
<comment type="function">
    <text evidence="6">Methyltransferase required for the conversion of demethylmenaquinol (DMKH2) to menaquinol (MKH2) and the conversion of 2-polyprenyl-6-methoxy-1,4-benzoquinol (DDMQH2) to 2-polyprenyl-3-methyl-6-methoxy-1,4-benzoquinol (DMQH2).</text>
</comment>
<dbReference type="PATRIC" id="fig|1265313.6.peg.2234"/>
<dbReference type="AlphaFoldDB" id="A0A095XU18"/>
<dbReference type="SUPFAM" id="SSF53335">
    <property type="entry name" value="S-adenosyl-L-methionine-dependent methyltransferases"/>
    <property type="match status" value="1"/>
</dbReference>
<dbReference type="EC" id="2.1.1.201" evidence="6"/>
<sequence>MTEKDTTHFGYREVNKDEKAGLVAGVFDSVAQRYDLMNDLMSGGIHRLWKRFTIELSGVRPGHSVLDIAGGTGDLAAKFSRLVGEAGQVVLADINYAMLTVGRDKLLDHGLAENLAFVQADAQYLPFPDASFDCITIAFGLRNVTDKDQALGDMLRVLKPGGRLLVLEFSKPKNPLLSKAYDAYSFSVLPVMGRLVAGDSDSYRYLAESIRVHPDQDTLKGMMEDAGFARVEYHNMTGGVVALHRGVKA</sequence>
<keyword evidence="8" id="KW-1185">Reference proteome</keyword>
<dbReference type="GO" id="GO:0008425">
    <property type="term" value="F:2-methoxy-6-polyprenyl-1,4-benzoquinol methyltransferase activity"/>
    <property type="evidence" value="ECO:0007669"/>
    <property type="project" value="UniProtKB-UniRule"/>
</dbReference>
<dbReference type="GO" id="GO:0009060">
    <property type="term" value="P:aerobic respiration"/>
    <property type="evidence" value="ECO:0007669"/>
    <property type="project" value="UniProtKB-UniRule"/>
</dbReference>
<dbReference type="PROSITE" id="PS01183">
    <property type="entry name" value="UBIE_1"/>
    <property type="match status" value="1"/>
</dbReference>
<dbReference type="Proteomes" id="UP000029640">
    <property type="component" value="Unassembled WGS sequence"/>
</dbReference>
<accession>A0A095XU18</accession>
<feature type="binding site" evidence="6">
    <location>
        <begin position="121"/>
        <end position="122"/>
    </location>
    <ligand>
        <name>S-adenosyl-L-methionine</name>
        <dbReference type="ChEBI" id="CHEBI:59789"/>
    </ligand>
</feature>
<dbReference type="RefSeq" id="WP_035518249.1">
    <property type="nucleotide sequence ID" value="NZ_KN234811.1"/>
</dbReference>
<protein>
    <recommendedName>
        <fullName evidence="6">Ubiquinone/menaquinone biosynthesis C-methyltransferase UbiE</fullName>
        <ecNumber evidence="6">2.1.1.163</ecNumber>
        <ecNumber evidence="6">2.1.1.201</ecNumber>
    </recommendedName>
    <alternativeName>
        <fullName evidence="6">2-methoxy-6-polyprenyl-1,4-benzoquinol methylase</fullName>
    </alternativeName>
    <alternativeName>
        <fullName evidence="6">Demethylmenaquinone methyltransferase</fullName>
    </alternativeName>
</protein>
<dbReference type="UniPathway" id="UPA00232"/>
<dbReference type="GO" id="GO:0032259">
    <property type="term" value="P:methylation"/>
    <property type="evidence" value="ECO:0007669"/>
    <property type="project" value="UniProtKB-KW"/>
</dbReference>
<organism evidence="7 8">
    <name type="scientific">Pseudohaliea rubra DSM 19751</name>
    <dbReference type="NCBI Taxonomy" id="1265313"/>
    <lineage>
        <taxon>Bacteria</taxon>
        <taxon>Pseudomonadati</taxon>
        <taxon>Pseudomonadota</taxon>
        <taxon>Gammaproteobacteria</taxon>
        <taxon>Cellvibrionales</taxon>
        <taxon>Halieaceae</taxon>
        <taxon>Pseudohaliea</taxon>
    </lineage>
</organism>
<dbReference type="Pfam" id="PF01209">
    <property type="entry name" value="Ubie_methyltran"/>
    <property type="match status" value="1"/>
</dbReference>
<comment type="caution">
    <text evidence="6">Lacks conserved residue(s) required for the propagation of feature annotation.</text>
</comment>
<evidence type="ECO:0000256" key="6">
    <source>
        <dbReference type="HAMAP-Rule" id="MF_01813"/>
    </source>
</evidence>
<dbReference type="InterPro" id="IPR004033">
    <property type="entry name" value="UbiE/COQ5_MeTrFase"/>
</dbReference>
<comment type="caution">
    <text evidence="7">The sequence shown here is derived from an EMBL/GenBank/DDBJ whole genome shotgun (WGS) entry which is preliminary data.</text>
</comment>
<proteinExistence type="inferred from homology"/>
<dbReference type="PROSITE" id="PS51608">
    <property type="entry name" value="SAM_MT_UBIE"/>
    <property type="match status" value="1"/>
</dbReference>
<comment type="catalytic activity">
    <reaction evidence="6">
        <text>a 2-methoxy-6-(all-trans-polyprenyl)benzene-1,4-diol + S-adenosyl-L-methionine = a 5-methoxy-2-methyl-3-(all-trans-polyprenyl)benzene-1,4-diol + S-adenosyl-L-homocysteine + H(+)</text>
        <dbReference type="Rhea" id="RHEA:28286"/>
        <dbReference type="Rhea" id="RHEA-COMP:10858"/>
        <dbReference type="Rhea" id="RHEA-COMP:10859"/>
        <dbReference type="ChEBI" id="CHEBI:15378"/>
        <dbReference type="ChEBI" id="CHEBI:57856"/>
        <dbReference type="ChEBI" id="CHEBI:59789"/>
        <dbReference type="ChEBI" id="CHEBI:84166"/>
        <dbReference type="ChEBI" id="CHEBI:84167"/>
        <dbReference type="EC" id="2.1.1.201"/>
    </reaction>
</comment>
<dbReference type="InterPro" id="IPR029063">
    <property type="entry name" value="SAM-dependent_MTases_sf"/>
</dbReference>
<dbReference type="PANTHER" id="PTHR43591:SF24">
    <property type="entry name" value="2-METHOXY-6-POLYPRENYL-1,4-BENZOQUINOL METHYLASE, MITOCHONDRIAL"/>
    <property type="match status" value="1"/>
</dbReference>
<dbReference type="PROSITE" id="PS01184">
    <property type="entry name" value="UBIE_2"/>
    <property type="match status" value="1"/>
</dbReference>
<dbReference type="HOGENOM" id="CLU_037990_0_0_6"/>